<name>A0A2T0LA55_9BACL</name>
<evidence type="ECO:0000313" key="1">
    <source>
        <dbReference type="EMBL" id="PRX38631.1"/>
    </source>
</evidence>
<reference evidence="1 2" key="1">
    <citation type="submission" date="2018-03" db="EMBL/GenBank/DDBJ databases">
        <title>Genomic Encyclopedia of Archaeal and Bacterial Type Strains, Phase II (KMG-II): from individual species to whole genera.</title>
        <authorList>
            <person name="Goeker M."/>
        </authorList>
    </citation>
    <scope>NUCLEOTIDE SEQUENCE [LARGE SCALE GENOMIC DNA]</scope>
    <source>
        <strain evidence="1 2">DSM 44946</strain>
    </source>
</reference>
<protein>
    <submittedName>
        <fullName evidence="1">Uncharacterized protein</fullName>
    </submittedName>
</protein>
<evidence type="ECO:0000313" key="2">
    <source>
        <dbReference type="Proteomes" id="UP000237797"/>
    </source>
</evidence>
<organism evidence="1 2">
    <name type="scientific">Planifilum fimeticola</name>
    <dbReference type="NCBI Taxonomy" id="201975"/>
    <lineage>
        <taxon>Bacteria</taxon>
        <taxon>Bacillati</taxon>
        <taxon>Bacillota</taxon>
        <taxon>Bacilli</taxon>
        <taxon>Bacillales</taxon>
        <taxon>Thermoactinomycetaceae</taxon>
        <taxon>Planifilum</taxon>
    </lineage>
</organism>
<gene>
    <name evidence="1" type="ORF">CLV97_1423</name>
</gene>
<comment type="caution">
    <text evidence="1">The sequence shown here is derived from an EMBL/GenBank/DDBJ whole genome shotgun (WGS) entry which is preliminary data.</text>
</comment>
<dbReference type="AlphaFoldDB" id="A0A2T0LA55"/>
<dbReference type="Proteomes" id="UP000237797">
    <property type="component" value="Unassembled WGS sequence"/>
</dbReference>
<keyword evidence="2" id="KW-1185">Reference proteome</keyword>
<dbReference type="EMBL" id="PVNE01000042">
    <property type="protein sequence ID" value="PRX38631.1"/>
    <property type="molecule type" value="Genomic_DNA"/>
</dbReference>
<accession>A0A2T0LA55</accession>
<sequence length="110" mass="12430">MITATFTDGVVLICVIPSKSKTGVYLVKVEPNGDELTVIHRCPAHRFHTMCSHVEKAVACYKQWRWWERPKTVRIESRAVILQPEWEQIPVPGSVQDTALHVLKGDAHAS</sequence>
<proteinExistence type="predicted"/>